<name>A0A0A9H8Z7_ARUDO</name>
<protein>
    <submittedName>
        <fullName evidence="1">Uncharacterized protein</fullName>
    </submittedName>
</protein>
<dbReference type="EMBL" id="GBRH01164266">
    <property type="protein sequence ID" value="JAE33630.1"/>
    <property type="molecule type" value="Transcribed_RNA"/>
</dbReference>
<organism evidence="1">
    <name type="scientific">Arundo donax</name>
    <name type="common">Giant reed</name>
    <name type="synonym">Donax arundinaceus</name>
    <dbReference type="NCBI Taxonomy" id="35708"/>
    <lineage>
        <taxon>Eukaryota</taxon>
        <taxon>Viridiplantae</taxon>
        <taxon>Streptophyta</taxon>
        <taxon>Embryophyta</taxon>
        <taxon>Tracheophyta</taxon>
        <taxon>Spermatophyta</taxon>
        <taxon>Magnoliopsida</taxon>
        <taxon>Liliopsida</taxon>
        <taxon>Poales</taxon>
        <taxon>Poaceae</taxon>
        <taxon>PACMAD clade</taxon>
        <taxon>Arundinoideae</taxon>
        <taxon>Arundineae</taxon>
        <taxon>Arundo</taxon>
    </lineage>
</organism>
<accession>A0A0A9H8Z7</accession>
<dbReference type="AlphaFoldDB" id="A0A0A9H8Z7"/>
<evidence type="ECO:0000313" key="1">
    <source>
        <dbReference type="EMBL" id="JAE33630.1"/>
    </source>
</evidence>
<reference evidence="1" key="1">
    <citation type="submission" date="2014-09" db="EMBL/GenBank/DDBJ databases">
        <authorList>
            <person name="Magalhaes I.L.F."/>
            <person name="Oliveira U."/>
            <person name="Santos F.R."/>
            <person name="Vidigal T.H.D.A."/>
            <person name="Brescovit A.D."/>
            <person name="Santos A.J."/>
        </authorList>
    </citation>
    <scope>NUCLEOTIDE SEQUENCE</scope>
    <source>
        <tissue evidence="1">Shoot tissue taken approximately 20 cm above the soil surface</tissue>
    </source>
</reference>
<proteinExistence type="predicted"/>
<sequence>MAVMHAKTGCRPICSACRAPGTGNFFLKRTKNR</sequence>
<reference evidence="1" key="2">
    <citation type="journal article" date="2015" name="Data Brief">
        <title>Shoot transcriptome of the giant reed, Arundo donax.</title>
        <authorList>
            <person name="Barrero R.A."/>
            <person name="Guerrero F.D."/>
            <person name="Moolhuijzen P."/>
            <person name="Goolsby J.A."/>
            <person name="Tidwell J."/>
            <person name="Bellgard S.E."/>
            <person name="Bellgard M.I."/>
        </authorList>
    </citation>
    <scope>NUCLEOTIDE SEQUENCE</scope>
    <source>
        <tissue evidence="1">Shoot tissue taken approximately 20 cm above the soil surface</tissue>
    </source>
</reference>